<reference evidence="3 6" key="4">
    <citation type="submission" date="2020-07" db="EMBL/GenBank/DDBJ databases">
        <title>Genome sequence of Lactobacillus reuteri CNEI-KCA3 isolated from the faeces of a reared-broiler chicken, South-East Nigeria, reveals presence of CRISPR arrays.</title>
        <authorList>
            <person name="Anukam K.C."/>
            <person name="Ibezim C.N."/>
            <person name="BeecK W.V."/>
            <person name="Allonsius C."/>
            <person name="Broek M.D."/>
            <person name="Tuyaerts I."/>
            <person name="Attama A."/>
            <person name="Esimone C.O."/>
            <person name="Lebeer S."/>
        </authorList>
    </citation>
    <scope>NUCLEOTIDE SEQUENCE [LARGE SCALE GENOMIC DNA]</scope>
    <source>
        <strain evidence="3 6">CNEI-KCA3</strain>
    </source>
</reference>
<evidence type="ECO:0008006" key="7">
    <source>
        <dbReference type="Google" id="ProtNLM"/>
    </source>
</evidence>
<evidence type="ECO:0000313" key="3">
    <source>
        <dbReference type="EMBL" id="QLQ62047.1"/>
    </source>
</evidence>
<evidence type="ECO:0000313" key="2">
    <source>
        <dbReference type="EMBL" id="OUN50457.1"/>
    </source>
</evidence>
<dbReference type="Proteomes" id="UP000510868">
    <property type="component" value="Chromosome"/>
</dbReference>
<dbReference type="Proteomes" id="UP000195868">
    <property type="component" value="Unassembled WGS sequence"/>
</dbReference>
<evidence type="ECO:0000313" key="5">
    <source>
        <dbReference type="Proteomes" id="UP000195868"/>
    </source>
</evidence>
<dbReference type="AlphaFoldDB" id="A0A073JQY3"/>
<evidence type="ECO:0000313" key="1">
    <source>
        <dbReference type="EMBL" id="KEK16170.1"/>
    </source>
</evidence>
<dbReference type="PATRIC" id="fig|1598.90.peg.591"/>
<reference evidence="5" key="2">
    <citation type="submission" date="2017-04" db="EMBL/GenBank/DDBJ databases">
        <title>Function of individual gut microbiota members based on whole genome sequencing of pure cultures obtained from chicken caecum.</title>
        <authorList>
            <person name="Medvecky M."/>
            <person name="Cejkova D."/>
            <person name="Polansky O."/>
            <person name="Karasova D."/>
            <person name="Kubasova T."/>
            <person name="Cizek A."/>
            <person name="Rychlik I."/>
        </authorList>
    </citation>
    <scope>NUCLEOTIDE SEQUENCE [LARGE SCALE GENOMIC DNA]</scope>
    <source>
        <strain evidence="5">An71</strain>
    </source>
</reference>
<organism evidence="1 4">
    <name type="scientific">Limosilactobacillus reuteri</name>
    <name type="common">Lactobacillus reuteri</name>
    <dbReference type="NCBI Taxonomy" id="1598"/>
    <lineage>
        <taxon>Bacteria</taxon>
        <taxon>Bacillati</taxon>
        <taxon>Bacillota</taxon>
        <taxon>Bacilli</taxon>
        <taxon>Lactobacillales</taxon>
        <taxon>Lactobacillaceae</taxon>
        <taxon>Limosilactobacillus</taxon>
    </lineage>
</organism>
<dbReference type="EMBL" id="JOSX01000010">
    <property type="protein sequence ID" value="KEK16170.1"/>
    <property type="molecule type" value="Genomic_DNA"/>
</dbReference>
<gene>
    <name evidence="2" type="ORF">B5G22_00605</name>
    <name evidence="3" type="ORF">HHK02_01605</name>
    <name evidence="1" type="ORF">LR3_08965</name>
</gene>
<protein>
    <recommendedName>
        <fullName evidence="7">Phage structural protein</fullName>
    </recommendedName>
</protein>
<reference evidence="2" key="3">
    <citation type="journal article" date="2018" name="BMC Genomics">
        <title>Whole genome sequencing and function prediction of 133 gut anaerobes isolated from chicken caecum in pure cultures.</title>
        <authorList>
            <person name="Medvecky M."/>
            <person name="Cejkova D."/>
            <person name="Polansky O."/>
            <person name="Karasova D."/>
            <person name="Kubasova T."/>
            <person name="Cizek A."/>
            <person name="Rychlik I."/>
        </authorList>
    </citation>
    <scope>NUCLEOTIDE SEQUENCE</scope>
    <source>
        <strain evidence="2">An71</strain>
    </source>
</reference>
<dbReference type="EMBL" id="CP059275">
    <property type="protein sequence ID" value="QLQ62047.1"/>
    <property type="molecule type" value="Genomic_DNA"/>
</dbReference>
<dbReference type="EMBL" id="NFHN01000001">
    <property type="protein sequence ID" value="OUN50457.1"/>
    <property type="molecule type" value="Genomic_DNA"/>
</dbReference>
<reference evidence="1 4" key="1">
    <citation type="submission" date="2014-06" db="EMBL/GenBank/DDBJ databases">
        <title>Genetic determinant of reutericyclin biosynthesis of Lactobacillus reuteri.</title>
        <authorList>
            <person name="Lin X."/>
            <person name="Duar R."/>
            <person name="Walter J."/>
            <person name="Gaenzle M."/>
        </authorList>
    </citation>
    <scope>NUCLEOTIDE SEQUENCE [LARGE SCALE GENOMIC DNA]</scope>
    <source>
        <strain evidence="1 4">LTH2584</strain>
    </source>
</reference>
<accession>A0A073JQY3</accession>
<evidence type="ECO:0000313" key="6">
    <source>
        <dbReference type="Proteomes" id="UP000510868"/>
    </source>
</evidence>
<name>A0A073JQY3_LIMRT</name>
<sequence length="152" mass="18177">MANESNDPKYTYYEEVYKVFLNTVDSYDFAQMDDDELESVLYGYMDSGRLLFSTYIAKDFMDDDPENKRFNFKMTRVEIALLAQAMKLEWVREHLNSEELMRKAIGDRDFNTVQGYQYLDRLQTMEKQLSREITAQINRLEYSNPELYGEMK</sequence>
<evidence type="ECO:0000313" key="4">
    <source>
        <dbReference type="Proteomes" id="UP000027731"/>
    </source>
</evidence>
<dbReference type="RefSeq" id="WP_003676407.1">
    <property type="nucleotide sequence ID" value="NZ_CP059275.1"/>
</dbReference>
<dbReference type="Proteomes" id="UP000027731">
    <property type="component" value="Unassembled WGS sequence"/>
</dbReference>
<proteinExistence type="predicted"/>